<name>A0A561UV99_9ACTN</name>
<sequence>MDRYFPVVQLDLHVEKMGFEESLAVAAVKGGSPSDGDRSRPVPAVILRDNYGGPDTVEASAHRHGEVGGGKTQQSSAGIAMLDDAGDNLVL</sequence>
<evidence type="ECO:0000313" key="2">
    <source>
        <dbReference type="Proteomes" id="UP000318186"/>
    </source>
</evidence>
<dbReference type="EMBL" id="VIWW01000001">
    <property type="protein sequence ID" value="TWG03284.1"/>
    <property type="molecule type" value="Genomic_DNA"/>
</dbReference>
<organism evidence="1 2">
    <name type="scientific">Streptomyces brevispora</name>
    <dbReference type="NCBI Taxonomy" id="887462"/>
    <lineage>
        <taxon>Bacteria</taxon>
        <taxon>Bacillati</taxon>
        <taxon>Actinomycetota</taxon>
        <taxon>Actinomycetes</taxon>
        <taxon>Kitasatosporales</taxon>
        <taxon>Streptomycetaceae</taxon>
        <taxon>Streptomyces</taxon>
    </lineage>
</organism>
<protein>
    <submittedName>
        <fullName evidence="1">Uncharacterized protein</fullName>
    </submittedName>
</protein>
<proteinExistence type="predicted"/>
<accession>A0A561UV99</accession>
<evidence type="ECO:0000313" key="1">
    <source>
        <dbReference type="EMBL" id="TWG03284.1"/>
    </source>
</evidence>
<dbReference type="Proteomes" id="UP000318186">
    <property type="component" value="Unassembled WGS sequence"/>
</dbReference>
<gene>
    <name evidence="1" type="ORF">FHX80_111705</name>
</gene>
<dbReference type="AlphaFoldDB" id="A0A561UV99"/>
<reference evidence="1 2" key="1">
    <citation type="submission" date="2019-06" db="EMBL/GenBank/DDBJ databases">
        <title>Sequencing the genomes of 1000 actinobacteria strains.</title>
        <authorList>
            <person name="Klenk H.-P."/>
        </authorList>
    </citation>
    <scope>NUCLEOTIDE SEQUENCE [LARGE SCALE GENOMIC DNA]</scope>
    <source>
        <strain evidence="1 2">DSM 42059</strain>
    </source>
</reference>
<comment type="caution">
    <text evidence="1">The sequence shown here is derived from an EMBL/GenBank/DDBJ whole genome shotgun (WGS) entry which is preliminary data.</text>
</comment>